<evidence type="ECO:0000313" key="2">
    <source>
        <dbReference type="Proteomes" id="UP000606600"/>
    </source>
</evidence>
<proteinExistence type="predicted"/>
<evidence type="ECO:0000313" key="1">
    <source>
        <dbReference type="EMBL" id="MBD1363820.1"/>
    </source>
</evidence>
<dbReference type="Proteomes" id="UP000606600">
    <property type="component" value="Unassembled WGS sequence"/>
</dbReference>
<sequence length="173" mass="19502">MIKRFFIYNKLGLPVLSIALMLICYQLALKKTLEAWQAHRQLVLQQNETAGLSTEPGYLTRKNLNLNRLIAAYRVDTLNFRNTAITQIALIAQQHGAKLVAVPVNTLVLGDGQVLVNQVRLEGDFFSLLKTAQKLYELPGTGFLRSVSIKKFDAYQANAKSRLYMDVYITALQ</sequence>
<organism evidence="1 2">
    <name type="scientific">Mucilaginibacter pankratovii</name>
    <dbReference type="NCBI Taxonomy" id="2772110"/>
    <lineage>
        <taxon>Bacteria</taxon>
        <taxon>Pseudomonadati</taxon>
        <taxon>Bacteroidota</taxon>
        <taxon>Sphingobacteriia</taxon>
        <taxon>Sphingobacteriales</taxon>
        <taxon>Sphingobacteriaceae</taxon>
        <taxon>Mucilaginibacter</taxon>
    </lineage>
</organism>
<gene>
    <name evidence="1" type="ORF">IDJ77_08350</name>
</gene>
<name>A0ABR7WND7_9SPHI</name>
<comment type="caution">
    <text evidence="1">The sequence shown here is derived from an EMBL/GenBank/DDBJ whole genome shotgun (WGS) entry which is preliminary data.</text>
</comment>
<accession>A0ABR7WND7</accession>
<keyword evidence="2" id="KW-1185">Reference proteome</keyword>
<dbReference type="EMBL" id="JACWMY010000003">
    <property type="protein sequence ID" value="MBD1363820.1"/>
    <property type="molecule type" value="Genomic_DNA"/>
</dbReference>
<protein>
    <submittedName>
        <fullName evidence="1">Uncharacterized protein</fullName>
    </submittedName>
</protein>
<reference evidence="1 2" key="1">
    <citation type="submission" date="2020-09" db="EMBL/GenBank/DDBJ databases">
        <title>Novel species of Mucilaginibacter isolated from a glacier on the Tibetan Plateau.</title>
        <authorList>
            <person name="Liu Q."/>
            <person name="Xin Y.-H."/>
        </authorList>
    </citation>
    <scope>NUCLEOTIDE SEQUENCE [LARGE SCALE GENOMIC DNA]</scope>
    <source>
        <strain evidence="1 2">ZT4R22</strain>
    </source>
</reference>
<dbReference type="RefSeq" id="WP_191188483.1">
    <property type="nucleotide sequence ID" value="NZ_JACWMY010000003.1"/>
</dbReference>